<dbReference type="PANTHER" id="PTHR46060:SF1">
    <property type="entry name" value="MARINER MOS1 TRANSPOSASE-LIKE PROTEIN"/>
    <property type="match status" value="1"/>
</dbReference>
<dbReference type="InterPro" id="IPR036397">
    <property type="entry name" value="RNaseH_sf"/>
</dbReference>
<dbReference type="PANTHER" id="PTHR46060">
    <property type="entry name" value="MARINER MOS1 TRANSPOSASE-LIKE PROTEIN"/>
    <property type="match status" value="1"/>
</dbReference>
<reference evidence="1 2" key="1">
    <citation type="journal article" date="2023" name="BMC Biol.">
        <title>The compact genome of the sponge Oopsacas minuta (Hexactinellida) is lacking key metazoan core genes.</title>
        <authorList>
            <person name="Santini S."/>
            <person name="Schenkelaars Q."/>
            <person name="Jourda C."/>
            <person name="Duchesne M."/>
            <person name="Belahbib H."/>
            <person name="Rocher C."/>
            <person name="Selva M."/>
            <person name="Riesgo A."/>
            <person name="Vervoort M."/>
            <person name="Leys S.P."/>
            <person name="Kodjabachian L."/>
            <person name="Le Bivic A."/>
            <person name="Borchiellini C."/>
            <person name="Claverie J.M."/>
            <person name="Renard E."/>
        </authorList>
    </citation>
    <scope>NUCLEOTIDE SEQUENCE [LARGE SCALE GENOMIC DNA]</scope>
    <source>
        <strain evidence="1">SPO-2</strain>
    </source>
</reference>
<dbReference type="GO" id="GO:0003676">
    <property type="term" value="F:nucleic acid binding"/>
    <property type="evidence" value="ECO:0007669"/>
    <property type="project" value="InterPro"/>
</dbReference>
<dbReference type="InterPro" id="IPR052709">
    <property type="entry name" value="Transposase-MT_Hybrid"/>
</dbReference>
<keyword evidence="2" id="KW-1185">Reference proteome</keyword>
<dbReference type="Gene3D" id="3.30.420.10">
    <property type="entry name" value="Ribonuclease H-like superfamily/Ribonuclease H"/>
    <property type="match status" value="2"/>
</dbReference>
<name>A0AAV7KKH1_9METZ</name>
<dbReference type="AlphaFoldDB" id="A0AAV7KKH1"/>
<gene>
    <name evidence="1" type="ORF">LOD99_10246</name>
</gene>
<comment type="caution">
    <text evidence="1">The sequence shown here is derived from an EMBL/GenBank/DDBJ whole genome shotgun (WGS) entry which is preliminary data.</text>
</comment>
<evidence type="ECO:0000313" key="2">
    <source>
        <dbReference type="Proteomes" id="UP001165289"/>
    </source>
</evidence>
<protein>
    <submittedName>
        <fullName evidence="1">Transposase</fullName>
    </submittedName>
</protein>
<dbReference type="Proteomes" id="UP001165289">
    <property type="component" value="Unassembled WGS sequence"/>
</dbReference>
<organism evidence="1 2">
    <name type="scientific">Oopsacas minuta</name>
    <dbReference type="NCBI Taxonomy" id="111878"/>
    <lineage>
        <taxon>Eukaryota</taxon>
        <taxon>Metazoa</taxon>
        <taxon>Porifera</taxon>
        <taxon>Hexactinellida</taxon>
        <taxon>Hexasterophora</taxon>
        <taxon>Lyssacinosida</taxon>
        <taxon>Leucopsacidae</taxon>
        <taxon>Oopsacas</taxon>
    </lineage>
</organism>
<evidence type="ECO:0000313" key="1">
    <source>
        <dbReference type="EMBL" id="KAI6660739.1"/>
    </source>
</evidence>
<proteinExistence type="predicted"/>
<dbReference type="EMBL" id="JAKMXF010000025">
    <property type="protein sequence ID" value="KAI6660739.1"/>
    <property type="molecule type" value="Genomic_DNA"/>
</dbReference>
<sequence length="167" mass="19866">MSKVTGVGSQNFFQKNKNAKRVRVGKELLSRYKAEEDFLDRIVTGDETWFYYYEPESKTQSKQWKRREEPVPIKELRQAIKHERRSKLTRGVLLQHDNARPHVSSKIMDAIDDLGFECLPHLPYSLDLAPSDYWLFGEMKRPLQGKRFEDFKLLEYEIQQWEKGTPK</sequence>
<accession>A0AAV7KKH1</accession>